<evidence type="ECO:0000313" key="1">
    <source>
        <dbReference type="EMBL" id="ORY53025.1"/>
    </source>
</evidence>
<proteinExistence type="predicted"/>
<name>A0A1Y2D399_9FUNG</name>
<reference evidence="1 2" key="1">
    <citation type="submission" date="2016-07" db="EMBL/GenBank/DDBJ databases">
        <title>Pervasive Adenine N6-methylation of Active Genes in Fungi.</title>
        <authorList>
            <consortium name="DOE Joint Genome Institute"/>
            <person name="Mondo S.J."/>
            <person name="Dannebaum R.O."/>
            <person name="Kuo R.C."/>
            <person name="Labutti K."/>
            <person name="Haridas S."/>
            <person name="Kuo A."/>
            <person name="Salamov A."/>
            <person name="Ahrendt S.R."/>
            <person name="Lipzen A."/>
            <person name="Sullivan W."/>
            <person name="Andreopoulos W.B."/>
            <person name="Clum A."/>
            <person name="Lindquist E."/>
            <person name="Daum C."/>
            <person name="Ramamoorthy G.K."/>
            <person name="Gryganskyi A."/>
            <person name="Culley D."/>
            <person name="Magnuson J.K."/>
            <person name="James T.Y."/>
            <person name="O'Malley M.A."/>
            <person name="Stajich J.E."/>
            <person name="Spatafora J.W."/>
            <person name="Visel A."/>
            <person name="Grigoriev I.V."/>
        </authorList>
    </citation>
    <scope>NUCLEOTIDE SEQUENCE [LARGE SCALE GENOMIC DNA]</scope>
    <source>
        <strain evidence="1 2">JEL800</strain>
    </source>
</reference>
<keyword evidence="2" id="KW-1185">Reference proteome</keyword>
<accession>A0A1Y2D399</accession>
<dbReference type="OrthoDB" id="10451514at2759"/>
<evidence type="ECO:0000313" key="2">
    <source>
        <dbReference type="Proteomes" id="UP000193642"/>
    </source>
</evidence>
<protein>
    <submittedName>
        <fullName evidence="1">Uncharacterized protein</fullName>
    </submittedName>
</protein>
<dbReference type="Proteomes" id="UP000193642">
    <property type="component" value="Unassembled WGS sequence"/>
</dbReference>
<organism evidence="1 2">
    <name type="scientific">Rhizoclosmatium globosum</name>
    <dbReference type="NCBI Taxonomy" id="329046"/>
    <lineage>
        <taxon>Eukaryota</taxon>
        <taxon>Fungi</taxon>
        <taxon>Fungi incertae sedis</taxon>
        <taxon>Chytridiomycota</taxon>
        <taxon>Chytridiomycota incertae sedis</taxon>
        <taxon>Chytridiomycetes</taxon>
        <taxon>Chytridiales</taxon>
        <taxon>Chytriomycetaceae</taxon>
        <taxon>Rhizoclosmatium</taxon>
    </lineage>
</organism>
<sequence>MNLAQSVQLVNGNLTQTMHQTVSLETVISGKLDELTDAVREHDLEMHVDELADGLSSLKLLFLNISDSMGKLLRRLLMLHLNVSQNSSSKLPLYVIIKCSKFLLLLSTIASNLPSLSSLPSISGVFGSVSEPQERNSTLLGRFRKATSFPGADNTKPGTAVIPGKVTVTSIETIHEE</sequence>
<gene>
    <name evidence="1" type="ORF">BCR33DRAFT_184654</name>
</gene>
<comment type="caution">
    <text evidence="1">The sequence shown here is derived from an EMBL/GenBank/DDBJ whole genome shotgun (WGS) entry which is preliminary data.</text>
</comment>
<dbReference type="AlphaFoldDB" id="A0A1Y2D399"/>
<dbReference type="EMBL" id="MCGO01000002">
    <property type="protein sequence ID" value="ORY53025.1"/>
    <property type="molecule type" value="Genomic_DNA"/>
</dbReference>